<sequence>LMKPHILIVSLSMILLSANAVAASNYIDPAQKEIDQKHKALVAKYKKSCTANNKVSCLLEAKSKASDEVPNRGSVSYSKSQYGSLNKAQAKNKVKELVALYDKLDGQSSASWDGKITQRQIESEIKWIMSYRLDQSMPDIYTAKMYVGASLN</sequence>
<feature type="chain" id="PRO_5047410291" evidence="1">
    <location>
        <begin position="23"/>
        <end position="152"/>
    </location>
</feature>
<name>A0ABS9S0U5_9GAMM</name>
<keyword evidence="3" id="KW-1185">Reference proteome</keyword>
<feature type="non-terminal residue" evidence="2">
    <location>
        <position position="1"/>
    </location>
</feature>
<accession>A0ABS9S0U5</accession>
<proteinExistence type="predicted"/>
<evidence type="ECO:0000256" key="1">
    <source>
        <dbReference type="SAM" id="SignalP"/>
    </source>
</evidence>
<dbReference type="EMBL" id="JAKVPY010000106">
    <property type="protein sequence ID" value="MCH4565635.1"/>
    <property type="molecule type" value="Genomic_DNA"/>
</dbReference>
<dbReference type="RefSeq" id="WP_240570145.1">
    <property type="nucleotide sequence ID" value="NZ_JAKVPY010000106.1"/>
</dbReference>
<feature type="signal peptide" evidence="1">
    <location>
        <begin position="1"/>
        <end position="22"/>
    </location>
</feature>
<gene>
    <name evidence="2" type="ORF">MKP05_21370</name>
</gene>
<keyword evidence="1" id="KW-0732">Signal</keyword>
<protein>
    <submittedName>
        <fullName evidence="2">Uncharacterized protein</fullName>
    </submittedName>
</protein>
<evidence type="ECO:0000313" key="2">
    <source>
        <dbReference type="EMBL" id="MCH4565635.1"/>
    </source>
</evidence>
<organism evidence="2 3">
    <name type="scientific">Halomonas flagellata</name>
    <dbReference type="NCBI Taxonomy" id="2920385"/>
    <lineage>
        <taxon>Bacteria</taxon>
        <taxon>Pseudomonadati</taxon>
        <taxon>Pseudomonadota</taxon>
        <taxon>Gammaproteobacteria</taxon>
        <taxon>Oceanospirillales</taxon>
        <taxon>Halomonadaceae</taxon>
        <taxon>Halomonas</taxon>
    </lineage>
</organism>
<evidence type="ECO:0000313" key="3">
    <source>
        <dbReference type="Proteomes" id="UP001202117"/>
    </source>
</evidence>
<comment type="caution">
    <text evidence="2">The sequence shown here is derived from an EMBL/GenBank/DDBJ whole genome shotgun (WGS) entry which is preliminary data.</text>
</comment>
<reference evidence="2 3" key="1">
    <citation type="submission" date="2022-02" db="EMBL/GenBank/DDBJ databases">
        <title>Halomonas fukangensis sp. nov., a halophilic bacterium isolated from a bulk soil of Kalidium foliatum at Fukang.</title>
        <authorList>
            <person name="Huang Y."/>
        </authorList>
    </citation>
    <scope>NUCLEOTIDE SEQUENCE [LARGE SCALE GENOMIC DNA]</scope>
    <source>
        <strain evidence="2 3">EGI 63088</strain>
    </source>
</reference>
<dbReference type="Proteomes" id="UP001202117">
    <property type="component" value="Unassembled WGS sequence"/>
</dbReference>